<dbReference type="InterPro" id="IPR007568">
    <property type="entry name" value="RTA1"/>
</dbReference>
<keyword evidence="4 5" id="KW-0472">Membrane</keyword>
<protein>
    <recommendedName>
        <fullName evidence="8">RTA1-domain-containing protein</fullName>
    </recommendedName>
</protein>
<feature type="transmembrane region" description="Helical" evidence="5">
    <location>
        <begin position="46"/>
        <end position="64"/>
    </location>
</feature>
<dbReference type="Proteomes" id="UP000664132">
    <property type="component" value="Unassembled WGS sequence"/>
</dbReference>
<name>A0A8H7TLK5_9HELO</name>
<comment type="caution">
    <text evidence="6">The sequence shown here is derived from an EMBL/GenBank/DDBJ whole genome shotgun (WGS) entry which is preliminary data.</text>
</comment>
<evidence type="ECO:0000256" key="4">
    <source>
        <dbReference type="ARBA" id="ARBA00023136"/>
    </source>
</evidence>
<evidence type="ECO:0000313" key="6">
    <source>
        <dbReference type="EMBL" id="KAG4420983.1"/>
    </source>
</evidence>
<comment type="subcellular location">
    <subcellularLocation>
        <location evidence="1">Membrane</location>
        <topology evidence="1">Multi-pass membrane protein</topology>
    </subcellularLocation>
</comment>
<organism evidence="6 7">
    <name type="scientific">Cadophora malorum</name>
    <dbReference type="NCBI Taxonomy" id="108018"/>
    <lineage>
        <taxon>Eukaryota</taxon>
        <taxon>Fungi</taxon>
        <taxon>Dikarya</taxon>
        <taxon>Ascomycota</taxon>
        <taxon>Pezizomycotina</taxon>
        <taxon>Leotiomycetes</taxon>
        <taxon>Helotiales</taxon>
        <taxon>Ploettnerulaceae</taxon>
        <taxon>Cadophora</taxon>
    </lineage>
</organism>
<evidence type="ECO:0000256" key="5">
    <source>
        <dbReference type="SAM" id="Phobius"/>
    </source>
</evidence>
<feature type="transmembrane region" description="Helical" evidence="5">
    <location>
        <begin position="154"/>
        <end position="177"/>
    </location>
</feature>
<keyword evidence="3 5" id="KW-1133">Transmembrane helix</keyword>
<evidence type="ECO:0008006" key="8">
    <source>
        <dbReference type="Google" id="ProtNLM"/>
    </source>
</evidence>
<feature type="transmembrane region" description="Helical" evidence="5">
    <location>
        <begin position="120"/>
        <end position="142"/>
    </location>
</feature>
<evidence type="ECO:0000256" key="2">
    <source>
        <dbReference type="ARBA" id="ARBA00022692"/>
    </source>
</evidence>
<sequence length="285" mass="32733">MAKLEAYKGVYYFWAFLPSQAASITFLLLFLVTTILHFWRIYKLRTWFCLPFAIGCFSEVLGFAGRAAAYNHSASMAAFLVQAIFLVIAPAFFAASIYMTLTRIIRTVKGEHLSIIRINWLSRAFVIGDLISLNVQSAASGLNSTPKIAQIGEYIVVAGLFMQLILLGLFFVVAIIFQRRLAKQPTRESYSTEKPWRQTLYMIYVANTLIFGRSVFRVVEYMQGHDGYSLTHEWTLYTFDAVPMFAVTIIFWYWYPGYVQPDIDDVERIELANSGGKFARFRWSR</sequence>
<feature type="transmembrane region" description="Helical" evidence="5">
    <location>
        <begin position="76"/>
        <end position="99"/>
    </location>
</feature>
<dbReference type="PANTHER" id="PTHR31465">
    <property type="entry name" value="PROTEIN RTA1-RELATED"/>
    <property type="match status" value="1"/>
</dbReference>
<dbReference type="OrthoDB" id="3358017at2759"/>
<feature type="transmembrane region" description="Helical" evidence="5">
    <location>
        <begin position="12"/>
        <end position="39"/>
    </location>
</feature>
<accession>A0A8H7TLK5</accession>
<evidence type="ECO:0000256" key="3">
    <source>
        <dbReference type="ARBA" id="ARBA00022989"/>
    </source>
</evidence>
<evidence type="ECO:0000256" key="1">
    <source>
        <dbReference type="ARBA" id="ARBA00004141"/>
    </source>
</evidence>
<feature type="transmembrane region" description="Helical" evidence="5">
    <location>
        <begin position="198"/>
        <end position="216"/>
    </location>
</feature>
<dbReference type="Pfam" id="PF04479">
    <property type="entry name" value="RTA1"/>
    <property type="match status" value="1"/>
</dbReference>
<dbReference type="AlphaFoldDB" id="A0A8H7TLK5"/>
<reference evidence="6" key="1">
    <citation type="submission" date="2021-02" db="EMBL/GenBank/DDBJ databases">
        <title>Genome sequence Cadophora malorum strain M34.</title>
        <authorList>
            <person name="Stefanovic E."/>
            <person name="Vu D."/>
            <person name="Scully C."/>
            <person name="Dijksterhuis J."/>
            <person name="Roader J."/>
            <person name="Houbraken J."/>
        </authorList>
    </citation>
    <scope>NUCLEOTIDE SEQUENCE</scope>
    <source>
        <strain evidence="6">M34</strain>
    </source>
</reference>
<dbReference type="EMBL" id="JAFJYH010000073">
    <property type="protein sequence ID" value="KAG4420983.1"/>
    <property type="molecule type" value="Genomic_DNA"/>
</dbReference>
<proteinExistence type="predicted"/>
<feature type="transmembrane region" description="Helical" evidence="5">
    <location>
        <begin position="236"/>
        <end position="255"/>
    </location>
</feature>
<dbReference type="PANTHER" id="PTHR31465:SF27">
    <property type="entry name" value="DOMAIN PROTEIN, PUTATIVE (AFU_ORTHOLOGUE AFUA_3G01030)-RELATED"/>
    <property type="match status" value="1"/>
</dbReference>
<evidence type="ECO:0000313" key="7">
    <source>
        <dbReference type="Proteomes" id="UP000664132"/>
    </source>
</evidence>
<dbReference type="GO" id="GO:0016020">
    <property type="term" value="C:membrane"/>
    <property type="evidence" value="ECO:0007669"/>
    <property type="project" value="UniProtKB-SubCell"/>
</dbReference>
<keyword evidence="7" id="KW-1185">Reference proteome</keyword>
<gene>
    <name evidence="6" type="ORF">IFR04_005852</name>
</gene>
<keyword evidence="2 5" id="KW-0812">Transmembrane</keyword>